<reference evidence="3 4" key="1">
    <citation type="submission" date="2018-03" db="EMBL/GenBank/DDBJ databases">
        <title>Genomic Encyclopedia of Archaeal and Bacterial Type Strains, Phase II (KMG-II): from individual species to whole genera.</title>
        <authorList>
            <person name="Goeker M."/>
        </authorList>
    </citation>
    <scope>NUCLEOTIDE SEQUENCE [LARGE SCALE GENOMIC DNA]</scope>
    <source>
        <strain evidence="3 4">ATCC BAA-1496</strain>
    </source>
</reference>
<dbReference type="RefSeq" id="WP_245889241.1">
    <property type="nucleotide sequence ID" value="NZ_PVTI01000007.1"/>
</dbReference>
<evidence type="ECO:0000313" key="4">
    <source>
        <dbReference type="Proteomes" id="UP000237822"/>
    </source>
</evidence>
<feature type="region of interest" description="Disordered" evidence="1">
    <location>
        <begin position="102"/>
        <end position="137"/>
    </location>
</feature>
<dbReference type="AlphaFoldDB" id="A0A2T0UQR7"/>
<sequence>MSNDARAEEQQKRGALVADGTRGRHDEVDHDTVPPANTGLLVAAGILLLIPIVALMWVSSYAKVEPKLWGFPFFIWYQFLWVFICSAMTFTAYKLVLKARPHRPMTDGRGPRVGDERDTDLHDGNPFDADDPRGGTR</sequence>
<protein>
    <submittedName>
        <fullName evidence="3">Uncharacterized protein DUF3311</fullName>
    </submittedName>
</protein>
<evidence type="ECO:0000313" key="3">
    <source>
        <dbReference type="EMBL" id="PRY60279.1"/>
    </source>
</evidence>
<keyword evidence="2" id="KW-0812">Transmembrane</keyword>
<keyword evidence="2" id="KW-1133">Transmembrane helix</keyword>
<feature type="compositionally biased region" description="Basic and acidic residues" evidence="1">
    <location>
        <begin position="1"/>
        <end position="12"/>
    </location>
</feature>
<evidence type="ECO:0000256" key="2">
    <source>
        <dbReference type="SAM" id="Phobius"/>
    </source>
</evidence>
<keyword evidence="4" id="KW-1185">Reference proteome</keyword>
<proteinExistence type="predicted"/>
<dbReference type="InterPro" id="IPR021741">
    <property type="entry name" value="DUF3311"/>
</dbReference>
<feature type="compositionally biased region" description="Basic and acidic residues" evidence="1">
    <location>
        <begin position="104"/>
        <end position="137"/>
    </location>
</feature>
<keyword evidence="2" id="KW-0472">Membrane</keyword>
<feature type="region of interest" description="Disordered" evidence="1">
    <location>
        <begin position="1"/>
        <end position="31"/>
    </location>
</feature>
<gene>
    <name evidence="3" type="ORF">BCF74_10765</name>
</gene>
<evidence type="ECO:0000256" key="1">
    <source>
        <dbReference type="SAM" id="MobiDB-lite"/>
    </source>
</evidence>
<feature type="compositionally biased region" description="Basic and acidic residues" evidence="1">
    <location>
        <begin position="21"/>
        <end position="31"/>
    </location>
</feature>
<dbReference type="Pfam" id="PF11755">
    <property type="entry name" value="DUF3311"/>
    <property type="match status" value="1"/>
</dbReference>
<name>A0A2T0UQR7_9MICO</name>
<organism evidence="3 4">
    <name type="scientific">Knoellia remsis</name>
    <dbReference type="NCBI Taxonomy" id="407159"/>
    <lineage>
        <taxon>Bacteria</taxon>
        <taxon>Bacillati</taxon>
        <taxon>Actinomycetota</taxon>
        <taxon>Actinomycetes</taxon>
        <taxon>Micrococcales</taxon>
        <taxon>Intrasporangiaceae</taxon>
        <taxon>Knoellia</taxon>
    </lineage>
</organism>
<dbReference type="EMBL" id="PVTI01000007">
    <property type="protein sequence ID" value="PRY60279.1"/>
    <property type="molecule type" value="Genomic_DNA"/>
</dbReference>
<dbReference type="Proteomes" id="UP000237822">
    <property type="component" value="Unassembled WGS sequence"/>
</dbReference>
<comment type="caution">
    <text evidence="3">The sequence shown here is derived from an EMBL/GenBank/DDBJ whole genome shotgun (WGS) entry which is preliminary data.</text>
</comment>
<accession>A0A2T0UQR7</accession>
<feature type="transmembrane region" description="Helical" evidence="2">
    <location>
        <begin position="74"/>
        <end position="96"/>
    </location>
</feature>
<feature type="transmembrane region" description="Helical" evidence="2">
    <location>
        <begin position="40"/>
        <end position="62"/>
    </location>
</feature>